<reference evidence="6" key="2">
    <citation type="submission" date="2021-09" db="EMBL/GenBank/DDBJ databases">
        <authorList>
            <person name="Gilroy R."/>
        </authorList>
    </citation>
    <scope>NUCLEOTIDE SEQUENCE</scope>
    <source>
        <strain evidence="6">CHK55-1828</strain>
    </source>
</reference>
<reference evidence="6" key="1">
    <citation type="journal article" date="2021" name="PeerJ">
        <title>Extensive microbial diversity within the chicken gut microbiome revealed by metagenomics and culture.</title>
        <authorList>
            <person name="Gilroy R."/>
            <person name="Ravi A."/>
            <person name="Getino M."/>
            <person name="Pursley I."/>
            <person name="Horton D.L."/>
            <person name="Alikhan N.F."/>
            <person name="Baker D."/>
            <person name="Gharbi K."/>
            <person name="Hall N."/>
            <person name="Watson M."/>
            <person name="Adriaenssens E.M."/>
            <person name="Foster-Nyarko E."/>
            <person name="Jarju S."/>
            <person name="Secka A."/>
            <person name="Antonio M."/>
            <person name="Oren A."/>
            <person name="Chaudhuri R.R."/>
            <person name="La Ragione R."/>
            <person name="Hildebrand F."/>
            <person name="Pallen M.J."/>
        </authorList>
    </citation>
    <scope>NUCLEOTIDE SEQUENCE</scope>
    <source>
        <strain evidence="6">CHK55-1828</strain>
    </source>
</reference>
<proteinExistence type="predicted"/>
<evidence type="ECO:0000313" key="6">
    <source>
        <dbReference type="EMBL" id="HJF91607.1"/>
    </source>
</evidence>
<keyword evidence="2" id="KW-0472">Membrane</keyword>
<evidence type="ECO:0000256" key="4">
    <source>
        <dbReference type="SAM" id="SignalP"/>
    </source>
</evidence>
<feature type="domain" description="Outer membrane protein beta-barrel" evidence="5">
    <location>
        <begin position="368"/>
        <end position="752"/>
    </location>
</feature>
<dbReference type="InterPro" id="IPR036942">
    <property type="entry name" value="Beta-barrel_TonB_sf"/>
</dbReference>
<keyword evidence="3" id="KW-0998">Cell outer membrane</keyword>
<comment type="caution">
    <text evidence="6">The sequence shown here is derived from an EMBL/GenBank/DDBJ whole genome shotgun (WGS) entry which is preliminary data.</text>
</comment>
<evidence type="ECO:0000259" key="5">
    <source>
        <dbReference type="Pfam" id="PF14905"/>
    </source>
</evidence>
<dbReference type="PANTHER" id="PTHR40980">
    <property type="entry name" value="PLUG DOMAIN-CONTAINING PROTEIN"/>
    <property type="match status" value="1"/>
</dbReference>
<organism evidence="6 7">
    <name type="scientific">Mediterranea massiliensis</name>
    <dbReference type="NCBI Taxonomy" id="1841865"/>
    <lineage>
        <taxon>Bacteria</taxon>
        <taxon>Pseudomonadati</taxon>
        <taxon>Bacteroidota</taxon>
        <taxon>Bacteroidia</taxon>
        <taxon>Bacteroidales</taxon>
        <taxon>Bacteroidaceae</taxon>
        <taxon>Mediterranea</taxon>
    </lineage>
</organism>
<dbReference type="EMBL" id="DYVX01000036">
    <property type="protein sequence ID" value="HJF91607.1"/>
    <property type="molecule type" value="Genomic_DNA"/>
</dbReference>
<dbReference type="Gene3D" id="2.170.130.10">
    <property type="entry name" value="TonB-dependent receptor, plug domain"/>
    <property type="match status" value="1"/>
</dbReference>
<protein>
    <submittedName>
        <fullName evidence="6">Outer membrane beta-barrel family protein</fullName>
    </submittedName>
</protein>
<evidence type="ECO:0000313" key="7">
    <source>
        <dbReference type="Proteomes" id="UP000717835"/>
    </source>
</evidence>
<dbReference type="Proteomes" id="UP000717835">
    <property type="component" value="Unassembled WGS sequence"/>
</dbReference>
<dbReference type="PANTHER" id="PTHR40980:SF4">
    <property type="entry name" value="TONB-DEPENDENT RECEPTOR-LIKE BETA-BARREL DOMAIN-CONTAINING PROTEIN"/>
    <property type="match status" value="1"/>
</dbReference>
<feature type="signal peptide" evidence="4">
    <location>
        <begin position="1"/>
        <end position="19"/>
    </location>
</feature>
<name>A0A921HWB0_9BACT</name>
<dbReference type="AlphaFoldDB" id="A0A921HWB0"/>
<accession>A0A921HWB0</accession>
<dbReference type="RefSeq" id="WP_022020252.1">
    <property type="nucleotide sequence ID" value="NZ_DYVX01000036.1"/>
</dbReference>
<sequence>MKQMLFIFSLLFIASQTYAQNCITGKVVASDNEAIIYRIGVSYNDSIQNMTGSFYESDFAFEIDSLCKAWITIESDGYESIKIEKELQAGQNEIGEIILYKKAVELEEVVVKAEGPSISRDGGNYLIQNIHNSQIGQAGNFLDMLKFTPGVLVTNGTDITVLGEGKPVIYINGREVKNLEELRAYQSTNASSIEVIRQPDAQYDASVSCIIRITLRETYKDYMGLNVSNATEFKNRISNTTNLNYLVNKGIFSGMASLGYGRINEHAQDYSKSIITHTDGSIFENNGNSVSRNKGNLYNVFTGINLDLKQKGNIGVQYVGSFAKLGTTGHSLQDILESGNIHNKENCTDHSSDIGLHSLSLSYVHRSEAGNTFSLIADYATKHTRSEQQTSENYLSVDNRINTSMNNDVRYDIYTIAPTYKFKFAKNDNEQIGINSGYIRNTGDNYINQIPQLTSRQDYYFAPYYSYSQSWDKWSVNIGLRYEYEKIKTTLKGENVLDMERTYSNFFPNVRLKYKASKHINLDLYYRRIASRPSFSDLDPTVNYEDEYNYSMGNPNLKPTFKDNIELNFNLYKVGLSLRYSQIKNMTQWVTQTQDGQSNILFMQPVNIRRSHEWRFTADYSWSKNWFRMYLAGALKKPYIKFPYLEETKINDRLSCELQTRFTFNLYKSLSFYTHISYTSREERGISLYAAKTVIDAGLSASFFKNRLYVAVDGSDFLRKSVSPEWEKKYLNTYRWQKNEYDTRGVRFTLRWTFNNIQSKFMPRSGNMEQISRTM</sequence>
<dbReference type="Pfam" id="PF14905">
    <property type="entry name" value="OMP_b-brl_3"/>
    <property type="match status" value="1"/>
</dbReference>
<gene>
    <name evidence="6" type="ORF">K8W02_04370</name>
</gene>
<dbReference type="GO" id="GO:0009279">
    <property type="term" value="C:cell outer membrane"/>
    <property type="evidence" value="ECO:0007669"/>
    <property type="project" value="UniProtKB-SubCell"/>
</dbReference>
<dbReference type="InterPro" id="IPR037066">
    <property type="entry name" value="Plug_dom_sf"/>
</dbReference>
<dbReference type="Gene3D" id="2.40.170.20">
    <property type="entry name" value="TonB-dependent receptor, beta-barrel domain"/>
    <property type="match status" value="1"/>
</dbReference>
<evidence type="ECO:0000256" key="2">
    <source>
        <dbReference type="ARBA" id="ARBA00023136"/>
    </source>
</evidence>
<evidence type="ECO:0000256" key="3">
    <source>
        <dbReference type="ARBA" id="ARBA00023237"/>
    </source>
</evidence>
<evidence type="ECO:0000256" key="1">
    <source>
        <dbReference type="ARBA" id="ARBA00004442"/>
    </source>
</evidence>
<comment type="subcellular location">
    <subcellularLocation>
        <location evidence="1">Cell outer membrane</location>
    </subcellularLocation>
</comment>
<dbReference type="SUPFAM" id="SSF56935">
    <property type="entry name" value="Porins"/>
    <property type="match status" value="1"/>
</dbReference>
<keyword evidence="4" id="KW-0732">Signal</keyword>
<dbReference type="InterPro" id="IPR041700">
    <property type="entry name" value="OMP_b-brl_3"/>
</dbReference>
<feature type="chain" id="PRO_5036997765" evidence="4">
    <location>
        <begin position="20"/>
        <end position="775"/>
    </location>
</feature>